<keyword evidence="7" id="KW-1185">Reference proteome</keyword>
<dbReference type="InterPro" id="IPR037047">
    <property type="entry name" value="PITH_dom_sf"/>
</dbReference>
<dbReference type="CDD" id="cd02947">
    <property type="entry name" value="TRX_family"/>
    <property type="match status" value="1"/>
</dbReference>
<dbReference type="PROSITE" id="PS51352">
    <property type="entry name" value="THIOREDOXIN_2"/>
    <property type="match status" value="1"/>
</dbReference>
<dbReference type="GO" id="GO:0005737">
    <property type="term" value="C:cytoplasm"/>
    <property type="evidence" value="ECO:0007669"/>
    <property type="project" value="UniProtKB-ARBA"/>
</dbReference>
<reference evidence="6" key="1">
    <citation type="journal article" date="2020" name="Stud. Mycol.">
        <title>101 Dothideomycetes genomes: a test case for predicting lifestyles and emergence of pathogens.</title>
        <authorList>
            <person name="Haridas S."/>
            <person name="Albert R."/>
            <person name="Binder M."/>
            <person name="Bloem J."/>
            <person name="Labutti K."/>
            <person name="Salamov A."/>
            <person name="Andreopoulos B."/>
            <person name="Baker S."/>
            <person name="Barry K."/>
            <person name="Bills G."/>
            <person name="Bluhm B."/>
            <person name="Cannon C."/>
            <person name="Castanera R."/>
            <person name="Culley D."/>
            <person name="Daum C."/>
            <person name="Ezra D."/>
            <person name="Gonzalez J."/>
            <person name="Henrissat B."/>
            <person name="Kuo A."/>
            <person name="Liang C."/>
            <person name="Lipzen A."/>
            <person name="Lutzoni F."/>
            <person name="Magnuson J."/>
            <person name="Mondo S."/>
            <person name="Nolan M."/>
            <person name="Ohm R."/>
            <person name="Pangilinan J."/>
            <person name="Park H.-J."/>
            <person name="Ramirez L."/>
            <person name="Alfaro M."/>
            <person name="Sun H."/>
            <person name="Tritt A."/>
            <person name="Yoshinaga Y."/>
            <person name="Zwiers L.-H."/>
            <person name="Turgeon B."/>
            <person name="Goodwin S."/>
            <person name="Spatafora J."/>
            <person name="Crous P."/>
            <person name="Grigoriev I."/>
        </authorList>
    </citation>
    <scope>NUCLEOTIDE SEQUENCE</scope>
    <source>
        <strain evidence="6">CBS 121739</strain>
    </source>
</reference>
<dbReference type="InterPro" id="IPR013766">
    <property type="entry name" value="Thioredoxin_domain"/>
</dbReference>
<dbReference type="InterPro" id="IPR008979">
    <property type="entry name" value="Galactose-bd-like_sf"/>
</dbReference>
<dbReference type="InterPro" id="IPR010400">
    <property type="entry name" value="PITH_dom"/>
</dbReference>
<dbReference type="PANTHER" id="PTHR46115">
    <property type="entry name" value="THIOREDOXIN-LIKE PROTEIN 1"/>
    <property type="match status" value="1"/>
</dbReference>
<keyword evidence="2" id="KW-1015">Disulfide bond</keyword>
<evidence type="ECO:0000256" key="1">
    <source>
        <dbReference type="ARBA" id="ARBA00008987"/>
    </source>
</evidence>
<comment type="similarity">
    <text evidence="1">Belongs to the thioredoxin family.</text>
</comment>
<dbReference type="Pfam" id="PF06201">
    <property type="entry name" value="PITH"/>
    <property type="match status" value="1"/>
</dbReference>
<dbReference type="Pfam" id="PF00085">
    <property type="entry name" value="Thioredoxin"/>
    <property type="match status" value="1"/>
</dbReference>
<evidence type="ECO:0000259" key="5">
    <source>
        <dbReference type="PROSITE" id="PS51532"/>
    </source>
</evidence>
<dbReference type="OrthoDB" id="2121326at2759"/>
<evidence type="ECO:0000259" key="4">
    <source>
        <dbReference type="PROSITE" id="PS51352"/>
    </source>
</evidence>
<dbReference type="EMBL" id="ML996574">
    <property type="protein sequence ID" value="KAF2757091.1"/>
    <property type="molecule type" value="Genomic_DNA"/>
</dbReference>
<organism evidence="6 7">
    <name type="scientific">Pseudovirgaria hyperparasitica</name>
    <dbReference type="NCBI Taxonomy" id="470096"/>
    <lineage>
        <taxon>Eukaryota</taxon>
        <taxon>Fungi</taxon>
        <taxon>Dikarya</taxon>
        <taxon>Ascomycota</taxon>
        <taxon>Pezizomycotina</taxon>
        <taxon>Dothideomycetes</taxon>
        <taxon>Dothideomycetes incertae sedis</taxon>
        <taxon>Acrospermales</taxon>
        <taxon>Acrospermaceae</taxon>
        <taxon>Pseudovirgaria</taxon>
    </lineage>
</organism>
<proteinExistence type="inferred from homology"/>
<feature type="domain" description="Thioredoxin" evidence="4">
    <location>
        <begin position="1"/>
        <end position="112"/>
    </location>
</feature>
<dbReference type="AlphaFoldDB" id="A0A6A6W7N3"/>
<dbReference type="GeneID" id="54489322"/>
<dbReference type="SUPFAM" id="SSF52833">
    <property type="entry name" value="Thioredoxin-like"/>
    <property type="match status" value="1"/>
</dbReference>
<evidence type="ECO:0000313" key="7">
    <source>
        <dbReference type="Proteomes" id="UP000799437"/>
    </source>
</evidence>
<sequence>MAKPVEISSGRQFSSLLDSSRVVVVDCDLVYADWCGPCKNVAPVYEQLAAQLSRPKIVTFAKVNVDNQTGIAETYEITAMPTFLVFKKGVEVSRVRGADPKALQDTIKKIAAEADSDSSGGFGGESSGTGNGGTWRGAELARGYSDVTEHVDTKGLDLLNRDSDFGEARVLFDLGKPSALDLDGAKGKGKATDTQKKTDWVESDTDEQLMLYIPFNMTMKIHTIQITSRPPRVPEGEDEDDELPMRPKTVRIYSNRAHNLGFDEADDITPTQEIELKQQDWNEETGTARLELRFVKFQNVTSLVVFIVDGDGESERVRLDRIRIIGETGEKREMGKLEKQGDDDS</sequence>
<dbReference type="Gene3D" id="2.60.120.470">
    <property type="entry name" value="PITH domain"/>
    <property type="match status" value="1"/>
</dbReference>
<feature type="compositionally biased region" description="Gly residues" evidence="3">
    <location>
        <begin position="120"/>
        <end position="135"/>
    </location>
</feature>
<name>A0A6A6W7N3_9PEZI</name>
<dbReference type="RefSeq" id="XP_033599542.1">
    <property type="nucleotide sequence ID" value="XM_033748268.1"/>
</dbReference>
<feature type="domain" description="PITH" evidence="5">
    <location>
        <begin position="136"/>
        <end position="344"/>
    </location>
</feature>
<dbReference type="PROSITE" id="PS51532">
    <property type="entry name" value="PITH"/>
    <property type="match status" value="1"/>
</dbReference>
<dbReference type="Proteomes" id="UP000799437">
    <property type="component" value="Unassembled WGS sequence"/>
</dbReference>
<dbReference type="SUPFAM" id="SSF49785">
    <property type="entry name" value="Galactose-binding domain-like"/>
    <property type="match status" value="1"/>
</dbReference>
<dbReference type="InterPro" id="IPR036249">
    <property type="entry name" value="Thioredoxin-like_sf"/>
</dbReference>
<evidence type="ECO:0000256" key="3">
    <source>
        <dbReference type="SAM" id="MobiDB-lite"/>
    </source>
</evidence>
<feature type="region of interest" description="Disordered" evidence="3">
    <location>
        <begin position="114"/>
        <end position="137"/>
    </location>
</feature>
<dbReference type="Gene3D" id="3.40.30.10">
    <property type="entry name" value="Glutaredoxin"/>
    <property type="match status" value="1"/>
</dbReference>
<protein>
    <submittedName>
        <fullName evidence="6">Putative thioredoxin</fullName>
    </submittedName>
</protein>
<gene>
    <name evidence="6" type="ORF">EJ05DRAFT_511833</name>
</gene>
<evidence type="ECO:0000256" key="2">
    <source>
        <dbReference type="ARBA" id="ARBA00023157"/>
    </source>
</evidence>
<accession>A0A6A6W7N3</accession>
<evidence type="ECO:0000313" key="6">
    <source>
        <dbReference type="EMBL" id="KAF2757091.1"/>
    </source>
</evidence>